<dbReference type="Proteomes" id="UP001143362">
    <property type="component" value="Unassembled WGS sequence"/>
</dbReference>
<dbReference type="Gene3D" id="2.60.120.600">
    <property type="entry name" value="Domain of unknown function DUF1214, C-terminal domain"/>
    <property type="match status" value="1"/>
</dbReference>
<accession>A0ABT3TE89</accession>
<evidence type="ECO:0000259" key="2">
    <source>
        <dbReference type="Pfam" id="PF06863"/>
    </source>
</evidence>
<organism evidence="3 4">
    <name type="scientific">Candidatus Litorirhabdus singularis</name>
    <dbReference type="NCBI Taxonomy" id="2518993"/>
    <lineage>
        <taxon>Bacteria</taxon>
        <taxon>Pseudomonadati</taxon>
        <taxon>Pseudomonadota</taxon>
        <taxon>Gammaproteobacteria</taxon>
        <taxon>Cellvibrionales</taxon>
        <taxon>Halieaceae</taxon>
        <taxon>Candidatus Litorirhabdus</taxon>
    </lineage>
</organism>
<dbReference type="PANTHER" id="PTHR36509">
    <property type="entry name" value="BLL3101 PROTEIN"/>
    <property type="match status" value="1"/>
</dbReference>
<protein>
    <submittedName>
        <fullName evidence="3">DUF1214 domain-containing protein</fullName>
    </submittedName>
</protein>
<feature type="domain" description="DUF1254" evidence="2">
    <location>
        <begin position="12"/>
        <end position="118"/>
    </location>
</feature>
<dbReference type="InterPro" id="IPR037049">
    <property type="entry name" value="DUF1214_C_sf"/>
</dbReference>
<dbReference type="Pfam" id="PF06863">
    <property type="entry name" value="DUF1254"/>
    <property type="match status" value="1"/>
</dbReference>
<comment type="caution">
    <text evidence="3">The sequence shown here is derived from an EMBL/GenBank/DDBJ whole genome shotgun (WGS) entry which is preliminary data.</text>
</comment>
<evidence type="ECO:0000313" key="4">
    <source>
        <dbReference type="Proteomes" id="UP001143362"/>
    </source>
</evidence>
<gene>
    <name evidence="3" type="ORF">EYC98_07005</name>
</gene>
<dbReference type="SUPFAM" id="SSF160935">
    <property type="entry name" value="VPA0735-like"/>
    <property type="match status" value="1"/>
</dbReference>
<evidence type="ECO:0000259" key="1">
    <source>
        <dbReference type="Pfam" id="PF06742"/>
    </source>
</evidence>
<dbReference type="InterPro" id="IPR037050">
    <property type="entry name" value="DUF1254_sf"/>
</dbReference>
<feature type="domain" description="DUF1214" evidence="1">
    <location>
        <begin position="196"/>
        <end position="281"/>
    </location>
</feature>
<keyword evidence="4" id="KW-1185">Reference proteome</keyword>
<name>A0ABT3TE89_9GAMM</name>
<reference evidence="3" key="1">
    <citation type="submission" date="2019-02" db="EMBL/GenBank/DDBJ databases">
        <authorList>
            <person name="Li S.-H."/>
        </authorList>
    </citation>
    <scope>NUCLEOTIDE SEQUENCE</scope>
    <source>
        <strain evidence="3">IMCC14734</strain>
    </source>
</reference>
<dbReference type="Gene3D" id="2.60.40.1610">
    <property type="entry name" value="Domain of unknown function DUF1254"/>
    <property type="match status" value="1"/>
</dbReference>
<dbReference type="EMBL" id="SHNN01000001">
    <property type="protein sequence ID" value="MCX2980623.1"/>
    <property type="molecule type" value="Genomic_DNA"/>
</dbReference>
<dbReference type="Pfam" id="PF06742">
    <property type="entry name" value="DUF1214"/>
    <property type="match status" value="1"/>
</dbReference>
<dbReference type="InterPro" id="IPR010621">
    <property type="entry name" value="DUF1214"/>
</dbReference>
<proteinExistence type="predicted"/>
<dbReference type="PANTHER" id="PTHR36509:SF2">
    <property type="entry name" value="BLL3101 PROTEIN"/>
    <property type="match status" value="1"/>
</dbReference>
<dbReference type="InterPro" id="IPR010679">
    <property type="entry name" value="DUF1254"/>
</dbReference>
<sequence length="297" mass="33262">MKGYALAMDAFGKFAVNRKHYDVDNQVTVRGNRDTIYMFGTFDLSSPLTITIPDSGDRYMSMQAISQDHNIPPSIYGPATKTYTMENMGTRYILIGIRTFADPNDPADMKIAHALQDAVVVEQADIGKLELPNWDKQGVETLRNAINVLGSTMRSTQGWFGEKDEIDPIHRLLGTAFGWGGQPSEDAIYLNFSPEKNDGKTAYTLTVKDVPVDAFWSVIVYNKESWIVKNSRDIYSYNGITAKRAADGSATIRFGGDPNADNYLEIMDGWNYLVRLYQPKKEILDGSWAFPEPKAVQ</sequence>
<evidence type="ECO:0000313" key="3">
    <source>
        <dbReference type="EMBL" id="MCX2980623.1"/>
    </source>
</evidence>